<dbReference type="SUPFAM" id="SSF54211">
    <property type="entry name" value="Ribosomal protein S5 domain 2-like"/>
    <property type="match status" value="1"/>
</dbReference>
<dbReference type="GO" id="GO:0016114">
    <property type="term" value="P:terpenoid biosynthetic process"/>
    <property type="evidence" value="ECO:0007669"/>
    <property type="project" value="InterPro"/>
</dbReference>
<dbReference type="EMBL" id="UINC01066300">
    <property type="protein sequence ID" value="SVB96861.1"/>
    <property type="molecule type" value="Genomic_DNA"/>
</dbReference>
<dbReference type="AlphaFoldDB" id="A0A382IDX6"/>
<evidence type="ECO:0000259" key="5">
    <source>
        <dbReference type="Pfam" id="PF00288"/>
    </source>
</evidence>
<feature type="domain" description="GHMP kinase N-terminal" evidence="5">
    <location>
        <begin position="68"/>
        <end position="141"/>
    </location>
</feature>
<dbReference type="GO" id="GO:0005524">
    <property type="term" value="F:ATP binding"/>
    <property type="evidence" value="ECO:0007669"/>
    <property type="project" value="UniProtKB-KW"/>
</dbReference>
<keyword evidence="4" id="KW-0067">ATP-binding</keyword>
<feature type="non-terminal residue" evidence="6">
    <location>
        <position position="250"/>
    </location>
</feature>
<protein>
    <recommendedName>
        <fullName evidence="5">GHMP kinase N-terminal domain-containing protein</fullName>
    </recommendedName>
</protein>
<dbReference type="PANTHER" id="PTHR43527:SF2">
    <property type="entry name" value="4-DIPHOSPHOCYTIDYL-2-C-METHYL-D-ERYTHRITOL KINASE, CHLOROPLASTIC"/>
    <property type="match status" value="1"/>
</dbReference>
<proteinExistence type="predicted"/>
<dbReference type="PIRSF" id="PIRSF010376">
    <property type="entry name" value="IspE"/>
    <property type="match status" value="1"/>
</dbReference>
<keyword evidence="2" id="KW-0547">Nucleotide-binding</keyword>
<dbReference type="InterPro" id="IPR004424">
    <property type="entry name" value="IspE"/>
</dbReference>
<evidence type="ECO:0000256" key="1">
    <source>
        <dbReference type="ARBA" id="ARBA00022679"/>
    </source>
</evidence>
<dbReference type="InterPro" id="IPR014721">
    <property type="entry name" value="Ribsml_uS5_D2-typ_fold_subgr"/>
</dbReference>
<keyword evidence="1" id="KW-0808">Transferase</keyword>
<dbReference type="Pfam" id="PF00288">
    <property type="entry name" value="GHMP_kinases_N"/>
    <property type="match status" value="1"/>
</dbReference>
<evidence type="ECO:0000313" key="6">
    <source>
        <dbReference type="EMBL" id="SVB96861.1"/>
    </source>
</evidence>
<reference evidence="6" key="1">
    <citation type="submission" date="2018-05" db="EMBL/GenBank/DDBJ databases">
        <authorList>
            <person name="Lanie J.A."/>
            <person name="Ng W.-L."/>
            <person name="Kazmierczak K.M."/>
            <person name="Andrzejewski T.M."/>
            <person name="Davidsen T.M."/>
            <person name="Wayne K.J."/>
            <person name="Tettelin H."/>
            <person name="Glass J.I."/>
            <person name="Rusch D."/>
            <person name="Podicherti R."/>
            <person name="Tsui H.-C.T."/>
            <person name="Winkler M.E."/>
        </authorList>
    </citation>
    <scope>NUCLEOTIDE SEQUENCE</scope>
</reference>
<evidence type="ECO:0000256" key="3">
    <source>
        <dbReference type="ARBA" id="ARBA00022777"/>
    </source>
</evidence>
<dbReference type="GO" id="GO:0050515">
    <property type="term" value="F:4-(cytidine 5'-diphospho)-2-C-methyl-D-erythritol kinase activity"/>
    <property type="evidence" value="ECO:0007669"/>
    <property type="project" value="InterPro"/>
</dbReference>
<dbReference type="Gene3D" id="3.30.70.890">
    <property type="entry name" value="GHMP kinase, C-terminal domain"/>
    <property type="match status" value="1"/>
</dbReference>
<evidence type="ECO:0000256" key="4">
    <source>
        <dbReference type="ARBA" id="ARBA00022840"/>
    </source>
</evidence>
<name>A0A382IDX6_9ZZZZ</name>
<sequence length="250" mass="28362">MNFFKVRSYAKLNLALNVIGKSSSDLHRVESLITFVKLYDLIYLRPIKLNRHRINFKGKFAKGISKKNTISKLLQILDKKNFLNNQKFEIKVVKNIPQKSGMGGGSMNAASLINYFLEKKIIKLNKKKLINITKLIGSDVILGINPKNTILSSNGKLTKLKKKLNFYVLIVKPNFGCSTKIIYSKLVNYSKAKYNKPKKSLLSTNSITNSTNELENVVIKKYLKLKNLKLFLSKLPNIIFERMTGSGSSV</sequence>
<dbReference type="SUPFAM" id="SSF55060">
    <property type="entry name" value="GHMP Kinase, C-terminal domain"/>
    <property type="match status" value="1"/>
</dbReference>
<dbReference type="InterPro" id="IPR036554">
    <property type="entry name" value="GHMP_kinase_C_sf"/>
</dbReference>
<dbReference type="InterPro" id="IPR020568">
    <property type="entry name" value="Ribosomal_Su5_D2-typ_SF"/>
</dbReference>
<gene>
    <name evidence="6" type="ORF">METZ01_LOCUS249715</name>
</gene>
<organism evidence="6">
    <name type="scientific">marine metagenome</name>
    <dbReference type="NCBI Taxonomy" id="408172"/>
    <lineage>
        <taxon>unclassified sequences</taxon>
        <taxon>metagenomes</taxon>
        <taxon>ecological metagenomes</taxon>
    </lineage>
</organism>
<dbReference type="PANTHER" id="PTHR43527">
    <property type="entry name" value="4-DIPHOSPHOCYTIDYL-2-C-METHYL-D-ERYTHRITOL KINASE, CHLOROPLASTIC"/>
    <property type="match status" value="1"/>
</dbReference>
<accession>A0A382IDX6</accession>
<keyword evidence="3" id="KW-0418">Kinase</keyword>
<evidence type="ECO:0000256" key="2">
    <source>
        <dbReference type="ARBA" id="ARBA00022741"/>
    </source>
</evidence>
<dbReference type="Gene3D" id="3.30.230.10">
    <property type="match status" value="1"/>
</dbReference>
<dbReference type="InterPro" id="IPR006204">
    <property type="entry name" value="GHMP_kinase_N_dom"/>
</dbReference>